<protein>
    <submittedName>
        <fullName evidence="1">Uncharacterized protein</fullName>
    </submittedName>
</protein>
<dbReference type="EMBL" id="JAACJK010000170">
    <property type="protein sequence ID" value="KAF5320227.1"/>
    <property type="molecule type" value="Genomic_DNA"/>
</dbReference>
<sequence length="283" mass="32241">MASPNRHVDYFHDFPEDIVRTILEAATSDTDEPSWACARVSRKVQGWTEPILYRHIRVEHTSASAILLARTVNSHPAKPAPFFATYVKSLFIDFWDGKEPTTIISILGACPNIVELHFSTSYLGEPFLVGKHSAWKGFSKLERLRIAPYMFSRSHFTFISGPLENPMFAFLTHLELPWDGYRLQGQRWNLPSFSSLQALTHMCLAYEVGINPLGMFVQVRSWVPHIPTQLMVFALRTPHTLSTTNHHHQISSKSFLLPSAPSSPTKQCRCTQKHYMPPLRTIP</sequence>
<gene>
    <name evidence="1" type="ORF">D9611_011360</name>
</gene>
<keyword evidence="2" id="KW-1185">Reference proteome</keyword>
<organism evidence="1 2">
    <name type="scientific">Ephemerocybe angulata</name>
    <dbReference type="NCBI Taxonomy" id="980116"/>
    <lineage>
        <taxon>Eukaryota</taxon>
        <taxon>Fungi</taxon>
        <taxon>Dikarya</taxon>
        <taxon>Basidiomycota</taxon>
        <taxon>Agaricomycotina</taxon>
        <taxon>Agaricomycetes</taxon>
        <taxon>Agaricomycetidae</taxon>
        <taxon>Agaricales</taxon>
        <taxon>Agaricineae</taxon>
        <taxon>Psathyrellaceae</taxon>
        <taxon>Ephemerocybe</taxon>
    </lineage>
</organism>
<accession>A0A8H5BDK6</accession>
<name>A0A8H5BDK6_9AGAR</name>
<evidence type="ECO:0000313" key="2">
    <source>
        <dbReference type="Proteomes" id="UP000541558"/>
    </source>
</evidence>
<dbReference type="OrthoDB" id="3145912at2759"/>
<dbReference type="AlphaFoldDB" id="A0A8H5BDK6"/>
<comment type="caution">
    <text evidence="1">The sequence shown here is derived from an EMBL/GenBank/DDBJ whole genome shotgun (WGS) entry which is preliminary data.</text>
</comment>
<proteinExistence type="predicted"/>
<evidence type="ECO:0000313" key="1">
    <source>
        <dbReference type="EMBL" id="KAF5320227.1"/>
    </source>
</evidence>
<dbReference type="Proteomes" id="UP000541558">
    <property type="component" value="Unassembled WGS sequence"/>
</dbReference>
<reference evidence="1 2" key="1">
    <citation type="journal article" date="2020" name="ISME J.">
        <title>Uncovering the hidden diversity of litter-decomposition mechanisms in mushroom-forming fungi.</title>
        <authorList>
            <person name="Floudas D."/>
            <person name="Bentzer J."/>
            <person name="Ahren D."/>
            <person name="Johansson T."/>
            <person name="Persson P."/>
            <person name="Tunlid A."/>
        </authorList>
    </citation>
    <scope>NUCLEOTIDE SEQUENCE [LARGE SCALE GENOMIC DNA]</scope>
    <source>
        <strain evidence="1 2">CBS 175.51</strain>
    </source>
</reference>